<evidence type="ECO:0000313" key="2">
    <source>
        <dbReference type="Proteomes" id="UP000595437"/>
    </source>
</evidence>
<sequence>MSCPPLQSPAPIGHGPWGNLTRTRAVMIPLGLLRFKDGALWDRLFARYAKRGLGSSPEVCPIHRNV</sequence>
<name>A0A7T8JS96_CALRO</name>
<reference evidence="2" key="1">
    <citation type="submission" date="2021-01" db="EMBL/GenBank/DDBJ databases">
        <title>Caligus Genome Assembly.</title>
        <authorList>
            <person name="Gallardo-Escarate C."/>
        </authorList>
    </citation>
    <scope>NUCLEOTIDE SEQUENCE [LARGE SCALE GENOMIC DNA]</scope>
</reference>
<dbReference type="AlphaFoldDB" id="A0A7T8JS96"/>
<accession>A0A7T8JS96</accession>
<dbReference type="Proteomes" id="UP000595437">
    <property type="component" value="Chromosome 21"/>
</dbReference>
<protein>
    <submittedName>
        <fullName evidence="1">Uncharacterized protein</fullName>
    </submittedName>
</protein>
<evidence type="ECO:0000313" key="1">
    <source>
        <dbReference type="EMBL" id="QQP31470.1"/>
    </source>
</evidence>
<dbReference type="EMBL" id="CP045910">
    <property type="protein sequence ID" value="QQP31470.1"/>
    <property type="molecule type" value="Genomic_DNA"/>
</dbReference>
<proteinExistence type="predicted"/>
<organism evidence="1 2">
    <name type="scientific">Caligus rogercresseyi</name>
    <name type="common">Sea louse</name>
    <dbReference type="NCBI Taxonomy" id="217165"/>
    <lineage>
        <taxon>Eukaryota</taxon>
        <taxon>Metazoa</taxon>
        <taxon>Ecdysozoa</taxon>
        <taxon>Arthropoda</taxon>
        <taxon>Crustacea</taxon>
        <taxon>Multicrustacea</taxon>
        <taxon>Hexanauplia</taxon>
        <taxon>Copepoda</taxon>
        <taxon>Siphonostomatoida</taxon>
        <taxon>Caligidae</taxon>
        <taxon>Caligus</taxon>
    </lineage>
</organism>
<gene>
    <name evidence="1" type="ORF">FKW44_025080</name>
</gene>
<keyword evidence="2" id="KW-1185">Reference proteome</keyword>